<reference evidence="1 2" key="1">
    <citation type="journal article" date="2007" name="PLoS Genet.">
        <title>Patterns and implications of gene gain and loss in the evolution of Prochlorococcus.</title>
        <authorList>
            <person name="Kettler G.C."/>
            <person name="Martiny A.C."/>
            <person name="Huang K."/>
            <person name="Zucker J."/>
            <person name="Coleman M.L."/>
            <person name="Rodrigue S."/>
            <person name="Chen F."/>
            <person name="Lapidus A."/>
            <person name="Ferriera S."/>
            <person name="Johnson J."/>
            <person name="Steglich C."/>
            <person name="Church G.M."/>
            <person name="Richardson P."/>
            <person name="Chisholm S.W."/>
        </authorList>
    </citation>
    <scope>NUCLEOTIDE SEQUENCE [LARGE SCALE GENOMIC DNA]</scope>
    <source>
        <strain evidence="1 2">MIT 9303</strain>
    </source>
</reference>
<name>A2C6K6_PROM3</name>
<dbReference type="KEGG" id="pmf:P9303_03641"/>
<dbReference type="AlphaFoldDB" id="A2C6K6"/>
<dbReference type="EMBL" id="CP000554">
    <property type="protein sequence ID" value="ABM77116.1"/>
    <property type="molecule type" value="Genomic_DNA"/>
</dbReference>
<dbReference type="HOGENOM" id="CLU_3102502_0_0_3"/>
<gene>
    <name evidence="1" type="ordered locus">P9303_03641</name>
</gene>
<organism evidence="1 2">
    <name type="scientific">Prochlorococcus marinus (strain MIT 9303)</name>
    <dbReference type="NCBI Taxonomy" id="59922"/>
    <lineage>
        <taxon>Bacteria</taxon>
        <taxon>Bacillati</taxon>
        <taxon>Cyanobacteriota</taxon>
        <taxon>Cyanophyceae</taxon>
        <taxon>Synechococcales</taxon>
        <taxon>Prochlorococcaceae</taxon>
        <taxon>Prochlorococcus</taxon>
    </lineage>
</organism>
<protein>
    <submittedName>
        <fullName evidence="1">Uncharacterized protein</fullName>
    </submittedName>
</protein>
<proteinExistence type="predicted"/>
<accession>A2C6K6</accession>
<evidence type="ECO:0000313" key="2">
    <source>
        <dbReference type="Proteomes" id="UP000002274"/>
    </source>
</evidence>
<evidence type="ECO:0000313" key="1">
    <source>
        <dbReference type="EMBL" id="ABM77116.1"/>
    </source>
</evidence>
<sequence length="51" mass="5820">MAVVSLIKSTNDDLKKDYMLSKLYPQVMQLFIHDKTCLSQIGSSHSLKCFL</sequence>
<dbReference type="Proteomes" id="UP000002274">
    <property type="component" value="Chromosome"/>
</dbReference>